<dbReference type="RefSeq" id="WP_311872938.1">
    <property type="nucleotide sequence ID" value="NZ_JARPVY010000015.1"/>
</dbReference>
<evidence type="ECO:0000313" key="10">
    <source>
        <dbReference type="EMBL" id="MDT2516452.1"/>
    </source>
</evidence>
<keyword evidence="4 8" id="KW-1133">Transmembrane helix</keyword>
<evidence type="ECO:0000256" key="8">
    <source>
        <dbReference type="SAM" id="Phobius"/>
    </source>
</evidence>
<reference evidence="10 11" key="1">
    <citation type="submission" date="2023-03" db="EMBL/GenBank/DDBJ databases">
        <authorList>
            <person name="Shen W."/>
            <person name="Cai J."/>
        </authorList>
    </citation>
    <scope>NUCLEOTIDE SEQUENCE [LARGE SCALE GENOMIC DNA]</scope>
    <source>
        <strain evidence="10 11">Y2</strain>
    </source>
</reference>
<dbReference type="PANTHER" id="PTHR11003:SF291">
    <property type="entry name" value="IP11374P"/>
    <property type="match status" value="1"/>
</dbReference>
<gene>
    <name evidence="10" type="ORF">P7D79_19685</name>
</gene>
<comment type="caution">
    <text evidence="10">The sequence shown here is derived from an EMBL/GenBank/DDBJ whole genome shotgun (WGS) entry which is preliminary data.</text>
</comment>
<evidence type="ECO:0000256" key="7">
    <source>
        <dbReference type="ARBA" id="ARBA00023303"/>
    </source>
</evidence>
<sequence length="119" mass="13504">MVAFALLFRSLWHILKILFRQDEQKAIMLAVLFILTIGTIFYHNVEGMTYLDALYFSVMTLATVGYGDLAPHTALGKLFTIIYVLIGVGIITAVIANFSRALAEYHKMKKHHEETGRKK</sequence>
<protein>
    <submittedName>
        <fullName evidence="10">Potassium channel family protein</fullName>
    </submittedName>
</protein>
<keyword evidence="2" id="KW-0813">Transport</keyword>
<feature type="domain" description="Potassium channel" evidence="9">
    <location>
        <begin position="30"/>
        <end position="103"/>
    </location>
</feature>
<dbReference type="PANTHER" id="PTHR11003">
    <property type="entry name" value="POTASSIUM CHANNEL, SUBFAMILY K"/>
    <property type="match status" value="1"/>
</dbReference>
<evidence type="ECO:0000256" key="6">
    <source>
        <dbReference type="ARBA" id="ARBA00023136"/>
    </source>
</evidence>
<comment type="subcellular location">
    <subcellularLocation>
        <location evidence="1">Membrane</location>
        <topology evidence="1">Multi-pass membrane protein</topology>
    </subcellularLocation>
</comment>
<dbReference type="AlphaFoldDB" id="A0ABD5FD17"/>
<keyword evidence="7 10" id="KW-0407">Ion channel</keyword>
<proteinExistence type="predicted"/>
<dbReference type="InterPro" id="IPR013099">
    <property type="entry name" value="K_chnl_dom"/>
</dbReference>
<dbReference type="Pfam" id="PF07885">
    <property type="entry name" value="Ion_trans_2"/>
    <property type="match status" value="1"/>
</dbReference>
<evidence type="ECO:0000259" key="9">
    <source>
        <dbReference type="Pfam" id="PF07885"/>
    </source>
</evidence>
<evidence type="ECO:0000256" key="2">
    <source>
        <dbReference type="ARBA" id="ARBA00022448"/>
    </source>
</evidence>
<keyword evidence="3 8" id="KW-0812">Transmembrane</keyword>
<keyword evidence="5" id="KW-0406">Ion transport</keyword>
<dbReference type="SUPFAM" id="SSF81324">
    <property type="entry name" value="Voltage-gated potassium channels"/>
    <property type="match status" value="1"/>
</dbReference>
<feature type="transmembrane region" description="Helical" evidence="8">
    <location>
        <begin position="78"/>
        <end position="99"/>
    </location>
</feature>
<dbReference type="EMBL" id="JARPWY010000082">
    <property type="protein sequence ID" value="MDT2516452.1"/>
    <property type="molecule type" value="Genomic_DNA"/>
</dbReference>
<dbReference type="GO" id="GO:0034220">
    <property type="term" value="P:monoatomic ion transmembrane transport"/>
    <property type="evidence" value="ECO:0007669"/>
    <property type="project" value="UniProtKB-KW"/>
</dbReference>
<organism evidence="10 11">
    <name type="scientific">Enterococcus avium</name>
    <name type="common">Streptococcus avium</name>
    <dbReference type="NCBI Taxonomy" id="33945"/>
    <lineage>
        <taxon>Bacteria</taxon>
        <taxon>Bacillati</taxon>
        <taxon>Bacillota</taxon>
        <taxon>Bacilli</taxon>
        <taxon>Lactobacillales</taxon>
        <taxon>Enterococcaceae</taxon>
        <taxon>Enterococcus</taxon>
    </lineage>
</organism>
<dbReference type="GO" id="GO:0016020">
    <property type="term" value="C:membrane"/>
    <property type="evidence" value="ECO:0007669"/>
    <property type="project" value="UniProtKB-SubCell"/>
</dbReference>
<feature type="transmembrane region" description="Helical" evidence="8">
    <location>
        <begin position="26"/>
        <end position="45"/>
    </location>
</feature>
<dbReference type="InterPro" id="IPR003280">
    <property type="entry name" value="2pore_dom_K_chnl"/>
</dbReference>
<evidence type="ECO:0000256" key="1">
    <source>
        <dbReference type="ARBA" id="ARBA00004141"/>
    </source>
</evidence>
<evidence type="ECO:0000256" key="4">
    <source>
        <dbReference type="ARBA" id="ARBA00022989"/>
    </source>
</evidence>
<evidence type="ECO:0000256" key="5">
    <source>
        <dbReference type="ARBA" id="ARBA00023065"/>
    </source>
</evidence>
<accession>A0ABD5FD17</accession>
<dbReference type="Proteomes" id="UP001264335">
    <property type="component" value="Unassembled WGS sequence"/>
</dbReference>
<name>A0ABD5FD17_ENTAV</name>
<evidence type="ECO:0000256" key="3">
    <source>
        <dbReference type="ARBA" id="ARBA00022692"/>
    </source>
</evidence>
<keyword evidence="6 8" id="KW-0472">Membrane</keyword>
<evidence type="ECO:0000313" key="11">
    <source>
        <dbReference type="Proteomes" id="UP001264335"/>
    </source>
</evidence>
<dbReference type="Gene3D" id="1.10.287.70">
    <property type="match status" value="1"/>
</dbReference>